<feature type="domain" description="CBM2" evidence="11">
    <location>
        <begin position="870"/>
        <end position="980"/>
    </location>
</feature>
<dbReference type="Gene3D" id="1.50.10.10">
    <property type="match status" value="1"/>
</dbReference>
<sequence>MHEPTRLGRSDGHRHRPDQPWPHRRPDQPWPRRMLATVTALAAGLALAIGVPGAAASAAPTDGGVSAAAPAFNYAEALQKSLLFYEAQQSGKLPDWNRVSWRGDSALRDGSDVGIDLTGGWYDAGDHVKFGFPMAFTTTMLAWGAVEYRAGYAASGQLTHLLNNLRFVNDYFVKAHPSPNVLYGQVGKGDDDHKWWGPAEVMPMARPAYKIDASCGGADLAGETAAAMAASSMVFRPTDAAYADKLLTHARQLYTFADTVRKNYHECITDATSFYRSWSGYQDELVWGAIWLYRATGDATYLAKAESEYDKLGTEPQTTTRSYKWTVAWDNKQFGAYVLLANLTGKQKYIDDANRWLDFWTVGVNGERIRYSPGGMAVLDSWGALRYAANTAFAALVYSDKTTDATRKARYHDFAVRQINYALGDNPRNSSYLIGFGTNSPKNPHHRTAHGSWWDSMTVPTETRHTLYGALVGGPSSPNDAYTDNRSDYVMNEVATDYNAGFTSALARLSQEYGGTPLANFPVAERPDIDELTVETTVMQNETRATGLKVMIYNKSAFPARALTDAKFRYYFRPDGTGPVTVTPGYTQGCPAPSTARQASGDLWYVEVDCTGHTIAPAGQSQHRMEVQFKVGVPEGGTWNTANDPSFQATAGPNRNVPLYAGGVRVWGEEPTSSADTTPPTTPGTPVASGLTSRSVNLTWTPSTDTGSGIDNYSVSIRMVGSDAIELRNTATNSLTLNDLTPARTYVFGVYARDKAGNLSSMSPTLTVTTPAVDDGDTTPPTAPSSLAASRITTDGATLTWSPSTDNVGVTGYRIYRTLLGEVLVATVTGTTYTVTGLDPETRYHFYVVAIDAAGNASPPSEMVTVTTSVPLPTSPCRISYGVNDWGSGFTASITITNTGTSAINGWTLAFTFPHAGQRVGQSWSATFQQSGTAVTATSLSYNGNLAPGGSTSIGFNGTHTGSNPPPTSFTLNGATCTIA</sequence>
<feature type="domain" description="Fibronectin type-III" evidence="9">
    <location>
        <begin position="682"/>
        <end position="773"/>
    </location>
</feature>
<reference evidence="12 13" key="1">
    <citation type="submission" date="2021-01" db="EMBL/GenBank/DDBJ databases">
        <title>Whole genome shotgun sequence of Verrucosispora lutea NBRC 106530.</title>
        <authorList>
            <person name="Komaki H."/>
            <person name="Tamura T."/>
        </authorList>
    </citation>
    <scope>NUCLEOTIDE SEQUENCE [LARGE SCALE GENOMIC DNA]</scope>
    <source>
        <strain evidence="12 13">NBRC 106530</strain>
    </source>
</reference>
<dbReference type="SMART" id="SM00060">
    <property type="entry name" value="FN3"/>
    <property type="match status" value="2"/>
</dbReference>
<proteinExistence type="inferred from homology"/>
<evidence type="ECO:0000256" key="6">
    <source>
        <dbReference type="PROSITE-ProRule" id="PRU10060"/>
    </source>
</evidence>
<feature type="region of interest" description="Disordered" evidence="8">
    <location>
        <begin position="1"/>
        <end position="30"/>
    </location>
</feature>
<dbReference type="SUPFAM" id="SSF49265">
    <property type="entry name" value="Fibronectin type III"/>
    <property type="match status" value="2"/>
</dbReference>
<keyword evidence="1 5" id="KW-0378">Hydrolase</keyword>
<dbReference type="Pfam" id="PF00759">
    <property type="entry name" value="Glyco_hydro_9"/>
    <property type="match status" value="1"/>
</dbReference>
<dbReference type="InterPro" id="IPR001956">
    <property type="entry name" value="CBM3"/>
</dbReference>
<accession>A0ABQ4J3A3</accession>
<dbReference type="InterPro" id="IPR001919">
    <property type="entry name" value="CBD2"/>
</dbReference>
<dbReference type="SMART" id="SM01067">
    <property type="entry name" value="CBM_3"/>
    <property type="match status" value="1"/>
</dbReference>
<dbReference type="InterPro" id="IPR008928">
    <property type="entry name" value="6-hairpin_glycosidase_sf"/>
</dbReference>
<keyword evidence="2 5" id="KW-0119">Carbohydrate metabolism</keyword>
<dbReference type="SUPFAM" id="SSF48208">
    <property type="entry name" value="Six-hairpin glycosidases"/>
    <property type="match status" value="1"/>
</dbReference>
<evidence type="ECO:0000259" key="9">
    <source>
        <dbReference type="PROSITE" id="PS50853"/>
    </source>
</evidence>
<dbReference type="PROSITE" id="PS50853">
    <property type="entry name" value="FN3"/>
    <property type="match status" value="2"/>
</dbReference>
<feature type="active site" evidence="6">
    <location>
        <position position="493"/>
    </location>
</feature>
<dbReference type="InterPro" id="IPR036116">
    <property type="entry name" value="FN3_sf"/>
</dbReference>
<dbReference type="InterPro" id="IPR008965">
    <property type="entry name" value="CBM2/CBM3_carb-bd_dom_sf"/>
</dbReference>
<organism evidence="12 13">
    <name type="scientific">Micromonospora lutea</name>
    <dbReference type="NCBI Taxonomy" id="419825"/>
    <lineage>
        <taxon>Bacteria</taxon>
        <taxon>Bacillati</taxon>
        <taxon>Actinomycetota</taxon>
        <taxon>Actinomycetes</taxon>
        <taxon>Micromonosporales</taxon>
        <taxon>Micromonosporaceae</taxon>
        <taxon>Micromonospora</taxon>
    </lineage>
</organism>
<dbReference type="InterPro" id="IPR012341">
    <property type="entry name" value="6hp_glycosidase-like_sf"/>
</dbReference>
<dbReference type="PROSITE" id="PS00592">
    <property type="entry name" value="GH9_2"/>
    <property type="match status" value="1"/>
</dbReference>
<evidence type="ECO:0000256" key="1">
    <source>
        <dbReference type="ARBA" id="ARBA00022801"/>
    </source>
</evidence>
<dbReference type="EMBL" id="BOPB01000036">
    <property type="protein sequence ID" value="GIJ24604.1"/>
    <property type="molecule type" value="Genomic_DNA"/>
</dbReference>
<comment type="caution">
    <text evidence="12">The sequence shown here is derived from an EMBL/GenBank/DDBJ whole genome shotgun (WGS) entry which is preliminary data.</text>
</comment>
<evidence type="ECO:0000256" key="3">
    <source>
        <dbReference type="ARBA" id="ARBA00023295"/>
    </source>
</evidence>
<feature type="region of interest" description="Disordered" evidence="8">
    <location>
        <begin position="669"/>
        <end position="694"/>
    </location>
</feature>
<protein>
    <recommendedName>
        <fullName evidence="7">Endoglucanase</fullName>
        <ecNumber evidence="7">3.2.1.4</ecNumber>
    </recommendedName>
</protein>
<dbReference type="Proteomes" id="UP000643165">
    <property type="component" value="Unassembled WGS sequence"/>
</dbReference>
<keyword evidence="13" id="KW-1185">Reference proteome</keyword>
<dbReference type="InterPro" id="IPR012291">
    <property type="entry name" value="CBM2_carb-bd_dom_sf"/>
</dbReference>
<dbReference type="InterPro" id="IPR018221">
    <property type="entry name" value="Glyco_hydro_9_His_AS"/>
</dbReference>
<keyword evidence="7" id="KW-0136">Cellulose degradation</keyword>
<dbReference type="InterPro" id="IPR033126">
    <property type="entry name" value="Glyco_hydro_9_Asp/Glu_AS"/>
</dbReference>
<evidence type="ECO:0000313" key="13">
    <source>
        <dbReference type="Proteomes" id="UP000643165"/>
    </source>
</evidence>
<dbReference type="PROSITE" id="PS51173">
    <property type="entry name" value="CBM2"/>
    <property type="match status" value="1"/>
</dbReference>
<feature type="domain" description="CBM3" evidence="10">
    <location>
        <begin position="527"/>
        <end position="672"/>
    </location>
</feature>
<dbReference type="InterPro" id="IPR003961">
    <property type="entry name" value="FN3_dom"/>
</dbReference>
<dbReference type="PROSITE" id="PS00698">
    <property type="entry name" value="GH9_3"/>
    <property type="match status" value="1"/>
</dbReference>
<evidence type="ECO:0000256" key="5">
    <source>
        <dbReference type="PROSITE-ProRule" id="PRU10059"/>
    </source>
</evidence>
<keyword evidence="3 5" id="KW-0326">Glycosidase</keyword>
<gene>
    <name evidence="12" type="ORF">Vlu01_52280</name>
</gene>
<dbReference type="Gene3D" id="2.60.40.10">
    <property type="entry name" value="Immunoglobulins"/>
    <property type="match status" value="2"/>
</dbReference>
<dbReference type="InterPro" id="IPR036966">
    <property type="entry name" value="CBM3_sf"/>
</dbReference>
<dbReference type="EC" id="3.2.1.4" evidence="7"/>
<evidence type="ECO:0000256" key="2">
    <source>
        <dbReference type="ARBA" id="ARBA00023277"/>
    </source>
</evidence>
<evidence type="ECO:0000259" key="10">
    <source>
        <dbReference type="PROSITE" id="PS51172"/>
    </source>
</evidence>
<feature type="domain" description="Fibronectin type-III" evidence="9">
    <location>
        <begin position="783"/>
        <end position="871"/>
    </location>
</feature>
<evidence type="ECO:0000256" key="4">
    <source>
        <dbReference type="ARBA" id="ARBA00023326"/>
    </source>
</evidence>
<keyword evidence="4 5" id="KW-0624">Polysaccharide degradation</keyword>
<dbReference type="PROSITE" id="PS51172">
    <property type="entry name" value="CBM3"/>
    <property type="match status" value="1"/>
</dbReference>
<dbReference type="Gene3D" id="2.60.40.710">
    <property type="entry name" value="Endoglucanase-like"/>
    <property type="match status" value="1"/>
</dbReference>
<dbReference type="Pfam" id="PF00553">
    <property type="entry name" value="CBM_2"/>
    <property type="match status" value="1"/>
</dbReference>
<evidence type="ECO:0000259" key="11">
    <source>
        <dbReference type="PROSITE" id="PS51173"/>
    </source>
</evidence>
<dbReference type="PANTHER" id="PTHR22298">
    <property type="entry name" value="ENDO-1,4-BETA-GLUCANASE"/>
    <property type="match status" value="1"/>
</dbReference>
<dbReference type="SMART" id="SM00637">
    <property type="entry name" value="CBD_II"/>
    <property type="match status" value="1"/>
</dbReference>
<evidence type="ECO:0000313" key="12">
    <source>
        <dbReference type="EMBL" id="GIJ24604.1"/>
    </source>
</evidence>
<dbReference type="Gene3D" id="2.60.40.290">
    <property type="match status" value="1"/>
</dbReference>
<evidence type="ECO:0000256" key="8">
    <source>
        <dbReference type="SAM" id="MobiDB-lite"/>
    </source>
</evidence>
<feature type="active site" evidence="6">
    <location>
        <position position="484"/>
    </location>
</feature>
<dbReference type="Pfam" id="PF00942">
    <property type="entry name" value="CBM_3"/>
    <property type="match status" value="1"/>
</dbReference>
<dbReference type="Pfam" id="PF00041">
    <property type="entry name" value="fn3"/>
    <property type="match status" value="2"/>
</dbReference>
<dbReference type="InterPro" id="IPR013783">
    <property type="entry name" value="Ig-like_fold"/>
</dbReference>
<dbReference type="InterPro" id="IPR001701">
    <property type="entry name" value="Glyco_hydro_9"/>
</dbReference>
<comment type="similarity">
    <text evidence="5 7">Belongs to the glycosyl hydrolase 9 (cellulase E) family.</text>
</comment>
<comment type="catalytic activity">
    <reaction evidence="7">
        <text>Endohydrolysis of (1-&gt;4)-beta-D-glucosidic linkages in cellulose, lichenin and cereal beta-D-glucans.</text>
        <dbReference type="EC" id="3.2.1.4"/>
    </reaction>
</comment>
<name>A0ABQ4J3A3_9ACTN</name>
<feature type="active site" evidence="5">
    <location>
        <position position="445"/>
    </location>
</feature>
<dbReference type="SUPFAM" id="SSF49384">
    <property type="entry name" value="Carbohydrate-binding domain"/>
    <property type="match status" value="2"/>
</dbReference>
<dbReference type="CDD" id="cd00063">
    <property type="entry name" value="FN3"/>
    <property type="match status" value="2"/>
</dbReference>
<feature type="compositionally biased region" description="Basic and acidic residues" evidence="8">
    <location>
        <begin position="1"/>
        <end position="11"/>
    </location>
</feature>
<evidence type="ECO:0000256" key="7">
    <source>
        <dbReference type="RuleBase" id="RU361166"/>
    </source>
</evidence>